<evidence type="ECO:0000313" key="2">
    <source>
        <dbReference type="EMBL" id="MFC4766481.1"/>
    </source>
</evidence>
<accession>A0ABV9PW53</accession>
<dbReference type="SUPFAM" id="SSF89447">
    <property type="entry name" value="AbrB/MazE/MraZ-like"/>
    <property type="match status" value="1"/>
</dbReference>
<dbReference type="GO" id="GO:0003677">
    <property type="term" value="F:DNA binding"/>
    <property type="evidence" value="ECO:0007669"/>
    <property type="project" value="UniProtKB-KW"/>
</dbReference>
<dbReference type="Gene3D" id="2.10.260.10">
    <property type="match status" value="1"/>
</dbReference>
<dbReference type="RefSeq" id="WP_380024365.1">
    <property type="nucleotide sequence ID" value="NZ_JBHSHC010000022.1"/>
</dbReference>
<keyword evidence="2" id="KW-0238">DNA-binding</keyword>
<dbReference type="Pfam" id="PF04014">
    <property type="entry name" value="MazE_antitoxin"/>
    <property type="match status" value="1"/>
</dbReference>
<dbReference type="Proteomes" id="UP001596002">
    <property type="component" value="Unassembled WGS sequence"/>
</dbReference>
<gene>
    <name evidence="2" type="ORF">ACFO8Q_03665</name>
</gene>
<sequence>MEHILKSESEIKNRFQTTIPKDIREKANLGIGDGLIWKYDEIRDEIIVIRKPKRFSDALWGLGKEIWEKENGDEYVSGSIFTERPFRSANW</sequence>
<protein>
    <submittedName>
        <fullName evidence="2">AbrB/MazE/SpoVT family DNA-binding domain-containing protein</fullName>
    </submittedName>
</protein>
<proteinExistence type="predicted"/>
<evidence type="ECO:0000259" key="1">
    <source>
        <dbReference type="SMART" id="SM00966"/>
    </source>
</evidence>
<dbReference type="InterPro" id="IPR007159">
    <property type="entry name" value="SpoVT-AbrB_dom"/>
</dbReference>
<reference evidence="3" key="1">
    <citation type="journal article" date="2019" name="Int. J. Syst. Evol. Microbiol.">
        <title>The Global Catalogue of Microorganisms (GCM) 10K type strain sequencing project: providing services to taxonomists for standard genome sequencing and annotation.</title>
        <authorList>
            <consortium name="The Broad Institute Genomics Platform"/>
            <consortium name="The Broad Institute Genome Sequencing Center for Infectious Disease"/>
            <person name="Wu L."/>
            <person name="Ma J."/>
        </authorList>
    </citation>
    <scope>NUCLEOTIDE SEQUENCE [LARGE SCALE GENOMIC DNA]</scope>
    <source>
        <strain evidence="3">WYCCWR 12678</strain>
    </source>
</reference>
<dbReference type="InterPro" id="IPR037914">
    <property type="entry name" value="SpoVT-AbrB_sf"/>
</dbReference>
<dbReference type="SMART" id="SM00966">
    <property type="entry name" value="SpoVT_AbrB"/>
    <property type="match status" value="1"/>
</dbReference>
<name>A0ABV9PW53_9BACL</name>
<evidence type="ECO:0000313" key="3">
    <source>
        <dbReference type="Proteomes" id="UP001596002"/>
    </source>
</evidence>
<organism evidence="2 3">
    <name type="scientific">Effusibacillus consociatus</name>
    <dbReference type="NCBI Taxonomy" id="1117041"/>
    <lineage>
        <taxon>Bacteria</taxon>
        <taxon>Bacillati</taxon>
        <taxon>Bacillota</taxon>
        <taxon>Bacilli</taxon>
        <taxon>Bacillales</taxon>
        <taxon>Alicyclobacillaceae</taxon>
        <taxon>Effusibacillus</taxon>
    </lineage>
</organism>
<comment type="caution">
    <text evidence="2">The sequence shown here is derived from an EMBL/GenBank/DDBJ whole genome shotgun (WGS) entry which is preliminary data.</text>
</comment>
<dbReference type="EMBL" id="JBHSHC010000022">
    <property type="protein sequence ID" value="MFC4766481.1"/>
    <property type="molecule type" value="Genomic_DNA"/>
</dbReference>
<feature type="domain" description="SpoVT-AbrB" evidence="1">
    <location>
        <begin position="9"/>
        <end position="57"/>
    </location>
</feature>
<keyword evidence="3" id="KW-1185">Reference proteome</keyword>